<dbReference type="Gene3D" id="1.10.287.3490">
    <property type="match status" value="1"/>
</dbReference>
<keyword evidence="4 9" id="KW-0805">Transcription regulation</keyword>
<sequence length="164" mass="17543">MASAAFFIEAEDDVTAVVGDDVTAVVGDDVTASVPGEEEAAVMATLGGANERLRSLEEVEREIANVLQHAGCALQELAKDKPNERQLEKLTAQFQQSLQRVEGELTGHIRYLAQVATGQPHEGSSYGARKDALTALHRVEHVRIKLQELAGHCEAALGPAGFPM</sequence>
<evidence type="ECO:0000256" key="6">
    <source>
        <dbReference type="ARBA" id="ARBA00023163"/>
    </source>
</evidence>
<reference evidence="11 12" key="1">
    <citation type="submission" date="2025-04" db="UniProtKB">
        <authorList>
            <consortium name="RefSeq"/>
        </authorList>
    </citation>
    <scope>IDENTIFICATION</scope>
    <source>
        <tissue evidence="11 12">Sperm</tissue>
    </source>
</reference>
<dbReference type="KEGG" id="pmrn:116957854"/>
<name>A0AAJ7UH33_PETMA</name>
<evidence type="ECO:0000256" key="3">
    <source>
        <dbReference type="ARBA" id="ARBA00019621"/>
    </source>
</evidence>
<gene>
    <name evidence="9 11 12" type="primary">MED11</name>
</gene>
<evidence type="ECO:0000256" key="8">
    <source>
        <dbReference type="ARBA" id="ARBA00032011"/>
    </source>
</evidence>
<dbReference type="Pfam" id="PF10280">
    <property type="entry name" value="Med11"/>
    <property type="match status" value="1"/>
</dbReference>
<keyword evidence="5 9" id="KW-0010">Activator</keyword>
<comment type="subcellular location">
    <subcellularLocation>
        <location evidence="1 9">Nucleus</location>
    </subcellularLocation>
</comment>
<proteinExistence type="inferred from homology"/>
<dbReference type="GO" id="GO:0003712">
    <property type="term" value="F:transcription coregulator activity"/>
    <property type="evidence" value="ECO:0007669"/>
    <property type="project" value="InterPro"/>
</dbReference>
<evidence type="ECO:0000256" key="1">
    <source>
        <dbReference type="ARBA" id="ARBA00004123"/>
    </source>
</evidence>
<keyword evidence="10" id="KW-1185">Reference proteome</keyword>
<evidence type="ECO:0000256" key="5">
    <source>
        <dbReference type="ARBA" id="ARBA00023159"/>
    </source>
</evidence>
<organism evidence="10 12">
    <name type="scientific">Petromyzon marinus</name>
    <name type="common">Sea lamprey</name>
    <dbReference type="NCBI Taxonomy" id="7757"/>
    <lineage>
        <taxon>Eukaryota</taxon>
        <taxon>Metazoa</taxon>
        <taxon>Chordata</taxon>
        <taxon>Craniata</taxon>
        <taxon>Vertebrata</taxon>
        <taxon>Cyclostomata</taxon>
        <taxon>Hyperoartia</taxon>
        <taxon>Petromyzontiformes</taxon>
        <taxon>Petromyzontidae</taxon>
        <taxon>Petromyzon</taxon>
    </lineage>
</organism>
<protein>
    <recommendedName>
        <fullName evidence="3 9">Mediator of RNA polymerase II transcription subunit 11</fullName>
    </recommendedName>
    <alternativeName>
        <fullName evidence="8 9">Mediator complex subunit 11</fullName>
    </alternativeName>
</protein>
<dbReference type="CTD" id="400569"/>
<dbReference type="PANTHER" id="PTHR22890">
    <property type="entry name" value="MEDIATOR OF RNA POLYMERASE II TRANSCRIPTION SUBUNIT 11"/>
    <property type="match status" value="1"/>
</dbReference>
<dbReference type="InterPro" id="IPR019404">
    <property type="entry name" value="Mediator_Med11"/>
</dbReference>
<comment type="subunit">
    <text evidence="9">Component of the Mediator complex.</text>
</comment>
<evidence type="ECO:0000313" key="10">
    <source>
        <dbReference type="Proteomes" id="UP001318040"/>
    </source>
</evidence>
<keyword evidence="7 9" id="KW-0539">Nucleus</keyword>
<keyword evidence="6 9" id="KW-0804">Transcription</keyword>
<dbReference type="GO" id="GO:0016592">
    <property type="term" value="C:mediator complex"/>
    <property type="evidence" value="ECO:0007669"/>
    <property type="project" value="InterPro"/>
</dbReference>
<evidence type="ECO:0000313" key="12">
    <source>
        <dbReference type="RefSeq" id="XP_032836169.1"/>
    </source>
</evidence>
<accession>A0AAJ7UH33</accession>
<dbReference type="GeneID" id="116957854"/>
<evidence type="ECO:0000256" key="2">
    <source>
        <dbReference type="ARBA" id="ARBA00008186"/>
    </source>
</evidence>
<dbReference type="AlphaFoldDB" id="A0AAJ7UH33"/>
<evidence type="ECO:0000256" key="7">
    <source>
        <dbReference type="ARBA" id="ARBA00023242"/>
    </source>
</evidence>
<dbReference type="GO" id="GO:0006357">
    <property type="term" value="P:regulation of transcription by RNA polymerase II"/>
    <property type="evidence" value="ECO:0007669"/>
    <property type="project" value="InterPro"/>
</dbReference>
<evidence type="ECO:0000256" key="9">
    <source>
        <dbReference type="RuleBase" id="RU364147"/>
    </source>
</evidence>
<comment type="function">
    <text evidence="9">Component of the Mediator complex, a coactivator involved in the regulated transcription of nearly all RNA polymerase II-dependent genes. Mediator functions as a bridge to convey information from gene-specific regulatory proteins to the basal RNA polymerase II transcription machinery. Mediator is recruited to promoters by direct interactions with regulatory proteins and serves as a scaffold for the assembly of a functional pre-initiation complex with RNA polymerase II and the general transcription factors.</text>
</comment>
<dbReference type="FunFam" id="1.10.287.3490:FF:000001">
    <property type="entry name" value="Mediator of RNA polymerase II transcription subunit 11"/>
    <property type="match status" value="1"/>
</dbReference>
<comment type="similarity">
    <text evidence="2 9">Belongs to the Mediator complex subunit 11 family.</text>
</comment>
<evidence type="ECO:0000313" key="11">
    <source>
        <dbReference type="RefSeq" id="XP_032836168.1"/>
    </source>
</evidence>
<dbReference type="RefSeq" id="XP_032836168.1">
    <property type="nucleotide sequence ID" value="XM_032980277.1"/>
</dbReference>
<evidence type="ECO:0000256" key="4">
    <source>
        <dbReference type="ARBA" id="ARBA00023015"/>
    </source>
</evidence>
<dbReference type="Proteomes" id="UP001318040">
    <property type="component" value="Chromosome 64"/>
</dbReference>
<dbReference type="RefSeq" id="XP_032836169.1">
    <property type="nucleotide sequence ID" value="XM_032980278.1"/>
</dbReference>